<protein>
    <recommendedName>
        <fullName evidence="3">F-box domain-containing protein</fullName>
    </recommendedName>
</protein>
<keyword evidence="2" id="KW-1185">Reference proteome</keyword>
<accession>A0A067SS12</accession>
<dbReference type="SUPFAM" id="SSF52047">
    <property type="entry name" value="RNI-like"/>
    <property type="match status" value="1"/>
</dbReference>
<dbReference type="OrthoDB" id="10680235at2759"/>
<dbReference type="EMBL" id="KL142387">
    <property type="protein sequence ID" value="KDR72842.1"/>
    <property type="molecule type" value="Genomic_DNA"/>
</dbReference>
<dbReference type="AlphaFoldDB" id="A0A067SS12"/>
<sequence>METGTSESINTENQIRVSLATEPGSPQLRLPQDLIDLILGILSNSWLETHDLASWKALVRCLVVSRSFHYRARSLVFKHVTWKEQIEPCQDWDNGRDDLFFQVIENDPLREVAPLARHVRVLTLLGCKPKPRLLDPHGWSKIPKEDELRSRFPRFLDSLISLDSFSFGTATSIDDDDRWWIDWYRLHSAMAGAIENICRSVTILHLANISLFPASILSECVNLRELSIKDILNVYRPEATTWNPASLSNLEYLETDISDSVYSAIFTSGTISSTALSKLRHLKMTILSLNNTRVGPLHRALGILETLSLYEIAGFTLPLPAKFLTDFSALRAFRFRCFIDLRMENTFPPPLLLEMISNTKQGTTSTLEKLEIEMVLFAPEVLLWQSDLFPEDNLTGWSSIDDALTGSTYPLLKTIHIQFLELRPRERDIEIEDEEVRMLRRFQDYVDNVLPKAWNSSEIDTHLEYQAFIEDSSDFPIW</sequence>
<reference evidence="2" key="1">
    <citation type="journal article" date="2014" name="Proc. Natl. Acad. Sci. U.S.A.">
        <title>Extensive sampling of basidiomycete genomes demonstrates inadequacy of the white-rot/brown-rot paradigm for wood decay fungi.</title>
        <authorList>
            <person name="Riley R."/>
            <person name="Salamov A.A."/>
            <person name="Brown D.W."/>
            <person name="Nagy L.G."/>
            <person name="Floudas D."/>
            <person name="Held B.W."/>
            <person name="Levasseur A."/>
            <person name="Lombard V."/>
            <person name="Morin E."/>
            <person name="Otillar R."/>
            <person name="Lindquist E.A."/>
            <person name="Sun H."/>
            <person name="LaButti K.M."/>
            <person name="Schmutz J."/>
            <person name="Jabbour D."/>
            <person name="Luo H."/>
            <person name="Baker S.E."/>
            <person name="Pisabarro A.G."/>
            <person name="Walton J.D."/>
            <person name="Blanchette R.A."/>
            <person name="Henrissat B."/>
            <person name="Martin F."/>
            <person name="Cullen D."/>
            <person name="Hibbett D.S."/>
            <person name="Grigoriev I.V."/>
        </authorList>
    </citation>
    <scope>NUCLEOTIDE SEQUENCE [LARGE SCALE GENOMIC DNA]</scope>
    <source>
        <strain evidence="2">CBS 339.88</strain>
    </source>
</reference>
<evidence type="ECO:0000313" key="2">
    <source>
        <dbReference type="Proteomes" id="UP000027222"/>
    </source>
</evidence>
<gene>
    <name evidence="1" type="ORF">GALMADRAFT_736243</name>
</gene>
<proteinExistence type="predicted"/>
<dbReference type="Proteomes" id="UP000027222">
    <property type="component" value="Unassembled WGS sequence"/>
</dbReference>
<dbReference type="HOGENOM" id="CLU_571125_0_0_1"/>
<evidence type="ECO:0000313" key="1">
    <source>
        <dbReference type="EMBL" id="KDR72842.1"/>
    </source>
</evidence>
<name>A0A067SS12_GALM3</name>
<organism evidence="1 2">
    <name type="scientific">Galerina marginata (strain CBS 339.88)</name>
    <dbReference type="NCBI Taxonomy" id="685588"/>
    <lineage>
        <taxon>Eukaryota</taxon>
        <taxon>Fungi</taxon>
        <taxon>Dikarya</taxon>
        <taxon>Basidiomycota</taxon>
        <taxon>Agaricomycotina</taxon>
        <taxon>Agaricomycetes</taxon>
        <taxon>Agaricomycetidae</taxon>
        <taxon>Agaricales</taxon>
        <taxon>Agaricineae</taxon>
        <taxon>Strophariaceae</taxon>
        <taxon>Galerina</taxon>
    </lineage>
</organism>
<evidence type="ECO:0008006" key="3">
    <source>
        <dbReference type="Google" id="ProtNLM"/>
    </source>
</evidence>